<evidence type="ECO:0000256" key="1">
    <source>
        <dbReference type="SAM" id="MobiDB-lite"/>
    </source>
</evidence>
<proteinExistence type="predicted"/>
<evidence type="ECO:0000313" key="3">
    <source>
        <dbReference type="Proteomes" id="UP000652761"/>
    </source>
</evidence>
<feature type="compositionally biased region" description="Basic and acidic residues" evidence="1">
    <location>
        <begin position="122"/>
        <end position="133"/>
    </location>
</feature>
<reference evidence="2" key="1">
    <citation type="submission" date="2017-07" db="EMBL/GenBank/DDBJ databases">
        <title>Taro Niue Genome Assembly and Annotation.</title>
        <authorList>
            <person name="Atibalentja N."/>
            <person name="Keating K."/>
            <person name="Fields C.J."/>
        </authorList>
    </citation>
    <scope>NUCLEOTIDE SEQUENCE</scope>
    <source>
        <strain evidence="2">Niue_2</strain>
        <tissue evidence="2">Leaf</tissue>
    </source>
</reference>
<organism evidence="2 3">
    <name type="scientific">Colocasia esculenta</name>
    <name type="common">Wild taro</name>
    <name type="synonym">Arum esculentum</name>
    <dbReference type="NCBI Taxonomy" id="4460"/>
    <lineage>
        <taxon>Eukaryota</taxon>
        <taxon>Viridiplantae</taxon>
        <taxon>Streptophyta</taxon>
        <taxon>Embryophyta</taxon>
        <taxon>Tracheophyta</taxon>
        <taxon>Spermatophyta</taxon>
        <taxon>Magnoliopsida</taxon>
        <taxon>Liliopsida</taxon>
        <taxon>Araceae</taxon>
        <taxon>Aroideae</taxon>
        <taxon>Colocasieae</taxon>
        <taxon>Colocasia</taxon>
    </lineage>
</organism>
<feature type="region of interest" description="Disordered" evidence="1">
    <location>
        <begin position="105"/>
        <end position="133"/>
    </location>
</feature>
<accession>A0A843U4D8</accession>
<keyword evidence="3" id="KW-1185">Reference proteome</keyword>
<name>A0A843U4D8_COLES</name>
<protein>
    <submittedName>
        <fullName evidence="2">Uncharacterized protein</fullName>
    </submittedName>
</protein>
<feature type="compositionally biased region" description="Basic residues" evidence="1">
    <location>
        <begin position="1"/>
        <end position="16"/>
    </location>
</feature>
<sequence>MRRGIRPRFRPARTPKRRADPRGQLMGQRLNHVGAFGRLSDGRIAHAQRDTRLKQNAAGKKLRVGAVSSSLGCSRPPSHDPNNERVLELAGIVWRSSWWLGSRRSSTPSRSSSPVSSAATCTDHHLEDDQRHGVDTSMGCVDTTFAKYCMSWVSPNPETYILFSIPTL</sequence>
<feature type="region of interest" description="Disordered" evidence="1">
    <location>
        <begin position="1"/>
        <end position="23"/>
    </location>
</feature>
<dbReference type="EMBL" id="NMUH01000334">
    <property type="protein sequence ID" value="MQL77166.1"/>
    <property type="molecule type" value="Genomic_DNA"/>
</dbReference>
<evidence type="ECO:0000313" key="2">
    <source>
        <dbReference type="EMBL" id="MQL77166.1"/>
    </source>
</evidence>
<gene>
    <name evidence="2" type="ORF">Taro_009571</name>
</gene>
<feature type="compositionally biased region" description="Low complexity" evidence="1">
    <location>
        <begin position="105"/>
        <end position="120"/>
    </location>
</feature>
<dbReference type="Proteomes" id="UP000652761">
    <property type="component" value="Unassembled WGS sequence"/>
</dbReference>
<comment type="caution">
    <text evidence="2">The sequence shown here is derived from an EMBL/GenBank/DDBJ whole genome shotgun (WGS) entry which is preliminary data.</text>
</comment>
<dbReference type="AlphaFoldDB" id="A0A843U4D8"/>